<evidence type="ECO:0000259" key="2">
    <source>
        <dbReference type="PROSITE" id="PS50126"/>
    </source>
</evidence>
<dbReference type="InterPro" id="IPR003029">
    <property type="entry name" value="S1_domain"/>
</dbReference>
<dbReference type="Gene3D" id="2.40.50.140">
    <property type="entry name" value="Nucleic acid-binding proteins"/>
    <property type="match status" value="2"/>
</dbReference>
<reference evidence="3 4" key="1">
    <citation type="submission" date="2020-08" db="EMBL/GenBank/DDBJ databases">
        <title>Genome public.</title>
        <authorList>
            <person name="Liu C."/>
            <person name="Sun Q."/>
        </authorList>
    </citation>
    <scope>NUCLEOTIDE SEQUENCE [LARGE SCALE GENOMIC DNA]</scope>
    <source>
        <strain evidence="3 4">NSJ-36</strain>
    </source>
</reference>
<feature type="domain" description="S1 motif" evidence="2">
    <location>
        <begin position="146"/>
        <end position="207"/>
    </location>
</feature>
<evidence type="ECO:0000256" key="1">
    <source>
        <dbReference type="PIRNR" id="PIRNR012524"/>
    </source>
</evidence>
<dbReference type="Gene3D" id="1.10.10.10">
    <property type="entry name" value="Winged helix-like DNA-binding domain superfamily/Winged helix DNA-binding domain"/>
    <property type="match status" value="1"/>
</dbReference>
<dbReference type="SMART" id="SM00316">
    <property type="entry name" value="S1"/>
    <property type="match status" value="2"/>
</dbReference>
<dbReference type="Pfam" id="PF17783">
    <property type="entry name" value="WHD_CvfB"/>
    <property type="match status" value="1"/>
</dbReference>
<dbReference type="PIRSF" id="PIRSF012524">
    <property type="entry name" value="YitL_S1"/>
    <property type="match status" value="1"/>
</dbReference>
<organism evidence="3 4">
    <name type="scientific">Dorea hominis</name>
    <dbReference type="NCBI Taxonomy" id="2763040"/>
    <lineage>
        <taxon>Bacteria</taxon>
        <taxon>Bacillati</taxon>
        <taxon>Bacillota</taxon>
        <taxon>Clostridia</taxon>
        <taxon>Lachnospirales</taxon>
        <taxon>Lachnospiraceae</taxon>
        <taxon>Dorea</taxon>
    </lineage>
</organism>
<dbReference type="InterPro" id="IPR036388">
    <property type="entry name" value="WH-like_DNA-bd_sf"/>
</dbReference>
<dbReference type="PROSITE" id="PS50126">
    <property type="entry name" value="S1"/>
    <property type="match status" value="1"/>
</dbReference>
<dbReference type="Pfam" id="PF21543">
    <property type="entry name" value="CvfB_2nd"/>
    <property type="match status" value="1"/>
</dbReference>
<dbReference type="InterPro" id="IPR012340">
    <property type="entry name" value="NA-bd_OB-fold"/>
</dbReference>
<keyword evidence="4" id="KW-1185">Reference proteome</keyword>
<dbReference type="InterPro" id="IPR039566">
    <property type="entry name" value="CvfB_S1_st"/>
</dbReference>
<dbReference type="InterPro" id="IPR040764">
    <property type="entry name" value="CvfB_WH"/>
</dbReference>
<dbReference type="PANTHER" id="PTHR37296">
    <property type="entry name" value="CONSERVED VIRULENCE FACTOR B"/>
    <property type="match status" value="1"/>
</dbReference>
<dbReference type="Proteomes" id="UP000647235">
    <property type="component" value="Unassembled WGS sequence"/>
</dbReference>
<name>A0ABR7ESU3_9FIRM</name>
<evidence type="ECO:0000313" key="4">
    <source>
        <dbReference type="Proteomes" id="UP000647235"/>
    </source>
</evidence>
<gene>
    <name evidence="3" type="ORF">H8S07_03820</name>
</gene>
<dbReference type="PANTHER" id="PTHR37296:SF1">
    <property type="entry name" value="CONSERVED VIRULENCE FACTOR B"/>
    <property type="match status" value="1"/>
</dbReference>
<accession>A0ABR7ESU3</accession>
<dbReference type="InterPro" id="IPR048587">
    <property type="entry name" value="CvfB_S1_3rd"/>
</dbReference>
<dbReference type="SUPFAM" id="SSF50249">
    <property type="entry name" value="Nucleic acid-binding proteins"/>
    <property type="match status" value="1"/>
</dbReference>
<dbReference type="EMBL" id="JACOOY010000004">
    <property type="protein sequence ID" value="MBC5664413.1"/>
    <property type="molecule type" value="Genomic_DNA"/>
</dbReference>
<dbReference type="InterPro" id="IPR014464">
    <property type="entry name" value="CvfB_fam"/>
</dbReference>
<evidence type="ECO:0000313" key="3">
    <source>
        <dbReference type="EMBL" id="MBC5664413.1"/>
    </source>
</evidence>
<comment type="caution">
    <text evidence="3">The sequence shown here is derived from an EMBL/GenBank/DDBJ whole genome shotgun (WGS) entry which is preliminary data.</text>
</comment>
<proteinExistence type="inferred from homology"/>
<dbReference type="RefSeq" id="WP_118287985.1">
    <property type="nucleotide sequence ID" value="NZ_JACOOY010000004.1"/>
</dbReference>
<protein>
    <submittedName>
        <fullName evidence="3">S1 RNA-binding domain-containing protein</fullName>
    </submittedName>
</protein>
<sequence>MNLQNELGKRRSLMVVKIVDFGVYLGTKDEKVLLPKKEVPAGIEVGDPIEVFLYKDSSDRIIATTRIPKLMMGEVKVLEVADTARIGAFLDWGLEKDLLLPFREQTAKVSKKDKVLVALYVDKSGRLCATMKVYDKLRTDAPYEKDAEVKGRIYEISDNFGAFVAVDDKYSALIPKREAYGNLKVGMEVECRVTKVHEDGKLDLSVRKKAFEQMDDDAVMILGYVEKNGGSIPFTDKSDPEKIKETFGISKNAFKRAVGRLFKEHKIQIKENGIELAKK</sequence>
<comment type="similarity">
    <text evidence="1">Belongs to the CvfB family.</text>
</comment>
<dbReference type="Pfam" id="PF13509">
    <property type="entry name" value="S1_2"/>
    <property type="match status" value="2"/>
</dbReference>